<dbReference type="PANTHER" id="PTHR43751:SF3">
    <property type="entry name" value="SULFATASE N-TERMINAL DOMAIN-CONTAINING PROTEIN"/>
    <property type="match status" value="1"/>
</dbReference>
<feature type="chain" id="PRO_5016955114" evidence="1">
    <location>
        <begin position="20"/>
        <end position="460"/>
    </location>
</feature>
<dbReference type="EMBL" id="UNSC01000004">
    <property type="protein sequence ID" value="SZD73068.1"/>
    <property type="molecule type" value="Genomic_DNA"/>
</dbReference>
<name>A0A383U0S1_9FLAO</name>
<dbReference type="Proteomes" id="UP000262142">
    <property type="component" value="Unassembled WGS sequence"/>
</dbReference>
<dbReference type="Gene3D" id="3.40.720.10">
    <property type="entry name" value="Alkaline Phosphatase, subunit A"/>
    <property type="match status" value="1"/>
</dbReference>
<organism evidence="3 4">
    <name type="scientific">Candidatus Ornithobacterium hominis</name>
    <dbReference type="NCBI Taxonomy" id="2497989"/>
    <lineage>
        <taxon>Bacteria</taxon>
        <taxon>Pseudomonadati</taxon>
        <taxon>Bacteroidota</taxon>
        <taxon>Flavobacteriia</taxon>
        <taxon>Flavobacteriales</taxon>
        <taxon>Weeksellaceae</taxon>
        <taxon>Ornithobacterium</taxon>
    </lineage>
</organism>
<evidence type="ECO:0000256" key="1">
    <source>
        <dbReference type="SAM" id="SignalP"/>
    </source>
</evidence>
<dbReference type="GO" id="GO:0004065">
    <property type="term" value="F:arylsulfatase activity"/>
    <property type="evidence" value="ECO:0007669"/>
    <property type="project" value="UniProtKB-EC"/>
</dbReference>
<evidence type="ECO:0000259" key="2">
    <source>
        <dbReference type="Pfam" id="PF00884"/>
    </source>
</evidence>
<reference evidence="3 4" key="1">
    <citation type="submission" date="2018-09" db="EMBL/GenBank/DDBJ databases">
        <authorList>
            <consortium name="Pathogen Informatics"/>
        </authorList>
    </citation>
    <scope>NUCLEOTIDE SEQUENCE [LARGE SCALE GENOMIC DNA]</scope>
    <source>
        <strain evidence="3 4">OH-22767</strain>
    </source>
</reference>
<dbReference type="RefSeq" id="WP_119059437.1">
    <property type="nucleotide sequence ID" value="NZ_UNSC01000004.1"/>
</dbReference>
<dbReference type="CDD" id="cd16145">
    <property type="entry name" value="ARS_like"/>
    <property type="match status" value="1"/>
</dbReference>
<feature type="domain" description="Sulfatase N-terminal" evidence="2">
    <location>
        <begin position="24"/>
        <end position="354"/>
    </location>
</feature>
<evidence type="ECO:0000313" key="4">
    <source>
        <dbReference type="Proteomes" id="UP000262142"/>
    </source>
</evidence>
<feature type="signal peptide" evidence="1">
    <location>
        <begin position="1"/>
        <end position="19"/>
    </location>
</feature>
<dbReference type="Gene3D" id="3.30.1120.10">
    <property type="match status" value="1"/>
</dbReference>
<keyword evidence="3" id="KW-0378">Hydrolase</keyword>
<dbReference type="PANTHER" id="PTHR43751">
    <property type="entry name" value="SULFATASE"/>
    <property type="match status" value="1"/>
</dbReference>
<dbReference type="OrthoDB" id="9765065at2"/>
<dbReference type="AlphaFoldDB" id="A0A383U0S1"/>
<dbReference type="SUPFAM" id="SSF53649">
    <property type="entry name" value="Alkaline phosphatase-like"/>
    <property type="match status" value="1"/>
</dbReference>
<keyword evidence="1" id="KW-0732">Signal</keyword>
<dbReference type="InterPro" id="IPR000917">
    <property type="entry name" value="Sulfatase_N"/>
</dbReference>
<evidence type="ECO:0000313" key="3">
    <source>
        <dbReference type="EMBL" id="SZD73068.1"/>
    </source>
</evidence>
<dbReference type="Pfam" id="PF00884">
    <property type="entry name" value="Sulfatase"/>
    <property type="match status" value="1"/>
</dbReference>
<gene>
    <name evidence="3" type="primary">atsA_3</name>
    <name evidence="3" type="ORF">SAMEA104719789_01143</name>
</gene>
<accession>A0A383U0S1</accession>
<dbReference type="InterPro" id="IPR052701">
    <property type="entry name" value="GAG_Ulvan_Degrading_Sulfatases"/>
</dbReference>
<proteinExistence type="predicted"/>
<protein>
    <submittedName>
        <fullName evidence="3">Arylsulfatase</fullName>
        <ecNumber evidence="3">3.1.6.1</ecNumber>
    </submittedName>
</protein>
<keyword evidence="4" id="KW-1185">Reference proteome</keyword>
<dbReference type="EC" id="3.1.6.1" evidence="3"/>
<sequence length="460" mass="51998">MRRLFFNFSLSLMCIYAWAQKKQPNIVFILADDLGIGDIEPYGQKYIKTPNINQLANEGMTFVNFYAGSTVCAPSRASLFTGQHTGHTKIRGNGEHPLDAEKQIFTQGLKKLGYHTGFFGKWGLGLKGSDSTPNQKGIDEFAGFLHHVDAHFQQPDSIDIFQNKSLGKLALNGQYANDYFVNSAISFIKNSTETPFFLFVSLTIPHAELKLPKRFMLNQLKLDGTSKYPDEKAHSKAHYGAQKYPRAAYAGLVESIDAYTGYILDAIQSKGIDENTIIIFSSDNGTHVEGGRRMEDVHFFESSSIYRGIKRDLYTGGIKEPFIVRWPGKIQAHTTNDFTGAFWDLYPTFIELAGGTLADDDTIDGISLKNTLLGKPQKPHEYLYWEFHEFGGKQAVLKGDWKAIRLNVNKERFGEIELYNIAEDPAEKINLTEKFPDKTKEMTKLLDNIRTENETFNFKD</sequence>
<dbReference type="InterPro" id="IPR017850">
    <property type="entry name" value="Alkaline_phosphatase_core_sf"/>
</dbReference>